<dbReference type="AlphaFoldDB" id="A0A2M7QD70"/>
<feature type="coiled-coil region" evidence="1">
    <location>
        <begin position="185"/>
        <end position="216"/>
    </location>
</feature>
<evidence type="ECO:0000256" key="2">
    <source>
        <dbReference type="SAM" id="Phobius"/>
    </source>
</evidence>
<protein>
    <submittedName>
        <fullName evidence="3">Uncharacterized protein</fullName>
    </submittedName>
</protein>
<evidence type="ECO:0000256" key="1">
    <source>
        <dbReference type="SAM" id="Coils"/>
    </source>
</evidence>
<dbReference type="EMBL" id="PFLF01000045">
    <property type="protein sequence ID" value="PIY69176.1"/>
    <property type="molecule type" value="Genomic_DNA"/>
</dbReference>
<name>A0A2M7QD70_9BACT</name>
<gene>
    <name evidence="3" type="ORF">COY90_02005</name>
</gene>
<feature type="non-terminal residue" evidence="3">
    <location>
        <position position="1"/>
    </location>
</feature>
<proteinExistence type="predicted"/>
<keyword evidence="2" id="KW-0812">Transmembrane</keyword>
<accession>A0A2M7QD70</accession>
<comment type="caution">
    <text evidence="3">The sequence shown here is derived from an EMBL/GenBank/DDBJ whole genome shotgun (WGS) entry which is preliminary data.</text>
</comment>
<dbReference type="Proteomes" id="UP000230108">
    <property type="component" value="Unassembled WGS sequence"/>
</dbReference>
<keyword evidence="2" id="KW-0472">Membrane</keyword>
<feature type="transmembrane region" description="Helical" evidence="2">
    <location>
        <begin position="160"/>
        <end position="181"/>
    </location>
</feature>
<evidence type="ECO:0000313" key="4">
    <source>
        <dbReference type="Proteomes" id="UP000230108"/>
    </source>
</evidence>
<organism evidence="3 4">
    <name type="scientific">Candidatus Roizmanbacteria bacterium CG_4_10_14_0_8_um_filter_39_9</name>
    <dbReference type="NCBI Taxonomy" id="1974829"/>
    <lineage>
        <taxon>Bacteria</taxon>
        <taxon>Candidatus Roizmaniibacteriota</taxon>
    </lineage>
</organism>
<keyword evidence="2" id="KW-1133">Transmembrane helix</keyword>
<evidence type="ECO:0000313" key="3">
    <source>
        <dbReference type="EMBL" id="PIY69176.1"/>
    </source>
</evidence>
<reference evidence="4" key="1">
    <citation type="submission" date="2017-09" db="EMBL/GenBank/DDBJ databases">
        <title>Depth-based differentiation of microbial function through sediment-hosted aquifers and enrichment of novel symbionts in the deep terrestrial subsurface.</title>
        <authorList>
            <person name="Probst A.J."/>
            <person name="Ladd B."/>
            <person name="Jarett J.K."/>
            <person name="Geller-Mcgrath D.E."/>
            <person name="Sieber C.M.K."/>
            <person name="Emerson J.B."/>
            <person name="Anantharaman K."/>
            <person name="Thomas B.C."/>
            <person name="Malmstrom R."/>
            <person name="Stieglmeier M."/>
            <person name="Klingl A."/>
            <person name="Woyke T."/>
            <person name="Ryan C.M."/>
            <person name="Banfield J.F."/>
        </authorList>
    </citation>
    <scope>NUCLEOTIDE SEQUENCE [LARGE SCALE GENOMIC DNA]</scope>
</reference>
<sequence length="218" mass="24560">TVQATLSVPNDARPGGRYVSVYFEPSTALPQAVDNTVGQGVSPRIASLIYIRVAGPITENAMISNLFAKSFFEYGPIDVTSEILNQGDYHIRPRGILSLSDMLGGLIEQSPLKEENIFPDAAREYTNKLGSKWMFGQYKINLVASYGEQGKALERSISVWVFPWKVVTMIILTVIIVILFVRTMYTKLVVKESKLEQEVEKEREEIEKLKGELKKRKE</sequence>
<keyword evidence="1" id="KW-0175">Coiled coil</keyword>